<reference evidence="8 9" key="1">
    <citation type="journal article" date="2020" name="Mol. Plant">
        <title>The Chromosome-Based Rubber Tree Genome Provides New Insights into Spurge Genome Evolution and Rubber Biosynthesis.</title>
        <authorList>
            <person name="Liu J."/>
            <person name="Shi C."/>
            <person name="Shi C.C."/>
            <person name="Li W."/>
            <person name="Zhang Q.J."/>
            <person name="Zhang Y."/>
            <person name="Li K."/>
            <person name="Lu H.F."/>
            <person name="Shi C."/>
            <person name="Zhu S.T."/>
            <person name="Xiao Z.Y."/>
            <person name="Nan H."/>
            <person name="Yue Y."/>
            <person name="Zhu X.G."/>
            <person name="Wu Y."/>
            <person name="Hong X.N."/>
            <person name="Fan G.Y."/>
            <person name="Tong Y."/>
            <person name="Zhang D."/>
            <person name="Mao C.L."/>
            <person name="Liu Y.L."/>
            <person name="Hao S.J."/>
            <person name="Liu W.Q."/>
            <person name="Lv M.Q."/>
            <person name="Zhang H.B."/>
            <person name="Liu Y."/>
            <person name="Hu-Tang G.R."/>
            <person name="Wang J.P."/>
            <person name="Wang J.H."/>
            <person name="Sun Y.H."/>
            <person name="Ni S.B."/>
            <person name="Chen W.B."/>
            <person name="Zhang X.C."/>
            <person name="Jiao Y.N."/>
            <person name="Eichler E.E."/>
            <person name="Li G.H."/>
            <person name="Liu X."/>
            <person name="Gao L.Z."/>
        </authorList>
    </citation>
    <scope>NUCLEOTIDE SEQUENCE [LARGE SCALE GENOMIC DNA]</scope>
    <source>
        <strain evidence="9">cv. GT1</strain>
        <tissue evidence="8">Leaf</tissue>
    </source>
</reference>
<dbReference type="AlphaFoldDB" id="A0A6A6LL25"/>
<organism evidence="8 9">
    <name type="scientific">Hevea brasiliensis</name>
    <name type="common">Para rubber tree</name>
    <name type="synonym">Siphonia brasiliensis</name>
    <dbReference type="NCBI Taxonomy" id="3981"/>
    <lineage>
        <taxon>Eukaryota</taxon>
        <taxon>Viridiplantae</taxon>
        <taxon>Streptophyta</taxon>
        <taxon>Embryophyta</taxon>
        <taxon>Tracheophyta</taxon>
        <taxon>Spermatophyta</taxon>
        <taxon>Magnoliopsida</taxon>
        <taxon>eudicotyledons</taxon>
        <taxon>Gunneridae</taxon>
        <taxon>Pentapetalae</taxon>
        <taxon>rosids</taxon>
        <taxon>fabids</taxon>
        <taxon>Malpighiales</taxon>
        <taxon>Euphorbiaceae</taxon>
        <taxon>Crotonoideae</taxon>
        <taxon>Micrandreae</taxon>
        <taxon>Hevea</taxon>
    </lineage>
</organism>
<comment type="caution">
    <text evidence="8">The sequence shown here is derived from an EMBL/GenBank/DDBJ whole genome shotgun (WGS) entry which is preliminary data.</text>
</comment>
<evidence type="ECO:0000256" key="5">
    <source>
        <dbReference type="ARBA" id="ARBA00023242"/>
    </source>
</evidence>
<evidence type="ECO:0000256" key="6">
    <source>
        <dbReference type="SAM" id="MobiDB-lite"/>
    </source>
</evidence>
<evidence type="ECO:0000313" key="8">
    <source>
        <dbReference type="EMBL" id="KAF2302131.1"/>
    </source>
</evidence>
<dbReference type="GO" id="GO:0005634">
    <property type="term" value="C:nucleus"/>
    <property type="evidence" value="ECO:0007669"/>
    <property type="project" value="UniProtKB-SubCell"/>
</dbReference>
<dbReference type="FunFam" id="1.20.5.170:FF:000020">
    <property type="entry name" value="BZIP transcription factor"/>
    <property type="match status" value="1"/>
</dbReference>
<evidence type="ECO:0000313" key="9">
    <source>
        <dbReference type="Proteomes" id="UP000467840"/>
    </source>
</evidence>
<dbReference type="SUPFAM" id="SSF57959">
    <property type="entry name" value="Leucine zipper domain"/>
    <property type="match status" value="1"/>
</dbReference>
<keyword evidence="3" id="KW-0238">DNA-binding</keyword>
<keyword evidence="2" id="KW-0805">Transcription regulation</keyword>
<dbReference type="PROSITE" id="PS00036">
    <property type="entry name" value="BZIP_BASIC"/>
    <property type="match status" value="1"/>
</dbReference>
<dbReference type="PANTHER" id="PTHR34686">
    <property type="entry name" value="MATERNAL EFFECT EMBRYO ARREST PROTEIN"/>
    <property type="match status" value="1"/>
</dbReference>
<dbReference type="EMBL" id="JAAGAX010000010">
    <property type="protein sequence ID" value="KAF2302131.1"/>
    <property type="molecule type" value="Genomic_DNA"/>
</dbReference>
<evidence type="ECO:0000256" key="4">
    <source>
        <dbReference type="ARBA" id="ARBA00023163"/>
    </source>
</evidence>
<sequence length="267" mass="30653">MQIDSSKYHQIRAQFDSIAPKRPAKPNRSESAQQLQNQLPLTQTKSVFLSLTGFDLSNLNPLYVIFSGEGAVVEQDEFVETHYYKELDSIDKQHHMTGSGFIRVVGEENTNGYNIELPTVHGTGSLVSGCRSNPATNDWTPSPVNDQNSLLMKMLSNASIDEKKRKRMTSNRESARRSRMRRQKKVYDLINEKVELEKRLNEDNHKYVAKCQIFLVLESENEVLRAKKMELIQYLKYLNQILISYKESESNDSLQVSEPFMNLSKGL</sequence>
<accession>A0A6A6LL25</accession>
<dbReference type="SMART" id="SM00338">
    <property type="entry name" value="BRLZ"/>
    <property type="match status" value="1"/>
</dbReference>
<dbReference type="CDD" id="cd14702">
    <property type="entry name" value="bZIP_plant_GBF1"/>
    <property type="match status" value="1"/>
</dbReference>
<evidence type="ECO:0000259" key="7">
    <source>
        <dbReference type="PROSITE" id="PS50217"/>
    </source>
</evidence>
<dbReference type="InterPro" id="IPR046347">
    <property type="entry name" value="bZIP_sf"/>
</dbReference>
<dbReference type="PROSITE" id="PS50217">
    <property type="entry name" value="BZIP"/>
    <property type="match status" value="1"/>
</dbReference>
<keyword evidence="5" id="KW-0539">Nucleus</keyword>
<keyword evidence="9" id="KW-1185">Reference proteome</keyword>
<feature type="domain" description="BZIP" evidence="7">
    <location>
        <begin position="161"/>
        <end position="199"/>
    </location>
</feature>
<dbReference type="InterPro" id="IPR045314">
    <property type="entry name" value="bZIP_plant_GBF1"/>
</dbReference>
<evidence type="ECO:0000256" key="3">
    <source>
        <dbReference type="ARBA" id="ARBA00023125"/>
    </source>
</evidence>
<evidence type="ECO:0000256" key="2">
    <source>
        <dbReference type="ARBA" id="ARBA00023015"/>
    </source>
</evidence>
<dbReference type="Proteomes" id="UP000467840">
    <property type="component" value="Chromosome 4"/>
</dbReference>
<evidence type="ECO:0000256" key="1">
    <source>
        <dbReference type="ARBA" id="ARBA00004123"/>
    </source>
</evidence>
<dbReference type="InterPro" id="IPR004827">
    <property type="entry name" value="bZIP"/>
</dbReference>
<gene>
    <name evidence="8" type="ORF">GH714_032888</name>
</gene>
<name>A0A6A6LL25_HEVBR</name>
<dbReference type="GO" id="GO:0046983">
    <property type="term" value="F:protein dimerization activity"/>
    <property type="evidence" value="ECO:0007669"/>
    <property type="project" value="UniProtKB-ARBA"/>
</dbReference>
<dbReference type="PANTHER" id="PTHR34686:SF1">
    <property type="entry name" value="MATERNAL EFFECT EMBRYO ARREST 59"/>
    <property type="match status" value="1"/>
</dbReference>
<comment type="subcellular location">
    <subcellularLocation>
        <location evidence="1">Nucleus</location>
    </subcellularLocation>
</comment>
<feature type="region of interest" description="Disordered" evidence="6">
    <location>
        <begin position="162"/>
        <end position="181"/>
    </location>
</feature>
<dbReference type="GO" id="GO:0003677">
    <property type="term" value="F:DNA binding"/>
    <property type="evidence" value="ECO:0007669"/>
    <property type="project" value="UniProtKB-KW"/>
</dbReference>
<dbReference type="GO" id="GO:0003700">
    <property type="term" value="F:DNA-binding transcription factor activity"/>
    <property type="evidence" value="ECO:0007669"/>
    <property type="project" value="InterPro"/>
</dbReference>
<proteinExistence type="predicted"/>
<feature type="region of interest" description="Disordered" evidence="6">
    <location>
        <begin position="15"/>
        <end position="37"/>
    </location>
</feature>
<protein>
    <recommendedName>
        <fullName evidence="7">BZIP domain-containing protein</fullName>
    </recommendedName>
</protein>
<keyword evidence="4" id="KW-0804">Transcription</keyword>